<dbReference type="InterPro" id="IPR005218">
    <property type="entry name" value="Diacylglycerol/lipid_kinase"/>
</dbReference>
<evidence type="ECO:0000256" key="8">
    <source>
        <dbReference type="ARBA" id="ARBA00022840"/>
    </source>
</evidence>
<organism evidence="14">
    <name type="scientific">Staphylococcus hominis</name>
    <dbReference type="NCBI Taxonomy" id="1290"/>
    <lineage>
        <taxon>Bacteria</taxon>
        <taxon>Bacillati</taxon>
        <taxon>Bacillota</taxon>
        <taxon>Bacilli</taxon>
        <taxon>Bacillales</taxon>
        <taxon>Staphylococcaceae</taxon>
        <taxon>Staphylococcus</taxon>
    </lineage>
</organism>
<keyword evidence="9" id="KW-0460">Magnesium</keyword>
<evidence type="ECO:0000256" key="5">
    <source>
        <dbReference type="ARBA" id="ARBA00022723"/>
    </source>
</evidence>
<dbReference type="Gene3D" id="3.40.50.10330">
    <property type="entry name" value="Probable inorganic polyphosphate/atp-NAD kinase, domain 1"/>
    <property type="match status" value="1"/>
</dbReference>
<evidence type="ECO:0000256" key="11">
    <source>
        <dbReference type="ARBA" id="ARBA00023209"/>
    </source>
</evidence>
<dbReference type="InterPro" id="IPR001206">
    <property type="entry name" value="Diacylglycerol_kinase_cat_dom"/>
</dbReference>
<dbReference type="GO" id="GO:0008654">
    <property type="term" value="P:phospholipid biosynthetic process"/>
    <property type="evidence" value="ECO:0007669"/>
    <property type="project" value="UniProtKB-KW"/>
</dbReference>
<dbReference type="Gene3D" id="2.60.200.40">
    <property type="match status" value="1"/>
</dbReference>
<feature type="domain" description="DAGKc" evidence="13">
    <location>
        <begin position="38"/>
        <end position="139"/>
    </location>
</feature>
<keyword evidence="3" id="KW-0444">Lipid biosynthesis</keyword>
<evidence type="ECO:0000256" key="7">
    <source>
        <dbReference type="ARBA" id="ARBA00022777"/>
    </source>
</evidence>
<dbReference type="GO" id="GO:0005886">
    <property type="term" value="C:plasma membrane"/>
    <property type="evidence" value="ECO:0007669"/>
    <property type="project" value="TreeGrafter"/>
</dbReference>
<dbReference type="PROSITE" id="PS50146">
    <property type="entry name" value="DAGK"/>
    <property type="match status" value="1"/>
</dbReference>
<name>A0A3S7GTH2_STAHO</name>
<keyword evidence="12" id="KW-1208">Phospholipid metabolism</keyword>
<evidence type="ECO:0000256" key="6">
    <source>
        <dbReference type="ARBA" id="ARBA00022741"/>
    </source>
</evidence>
<keyword evidence="8" id="KW-0067">ATP-binding</keyword>
<evidence type="ECO:0000256" key="3">
    <source>
        <dbReference type="ARBA" id="ARBA00022516"/>
    </source>
</evidence>
<comment type="cofactor">
    <cofactor evidence="1">
        <name>Mg(2+)</name>
        <dbReference type="ChEBI" id="CHEBI:18420"/>
    </cofactor>
</comment>
<evidence type="ECO:0000256" key="4">
    <source>
        <dbReference type="ARBA" id="ARBA00022679"/>
    </source>
</evidence>
<evidence type="ECO:0000256" key="12">
    <source>
        <dbReference type="ARBA" id="ARBA00023264"/>
    </source>
</evidence>
<dbReference type="RefSeq" id="WP_265475277.1">
    <property type="nucleotide sequence ID" value="NZ_CP014567.1"/>
</dbReference>
<evidence type="ECO:0000256" key="1">
    <source>
        <dbReference type="ARBA" id="ARBA00001946"/>
    </source>
</evidence>
<dbReference type="SMART" id="SM00046">
    <property type="entry name" value="DAGKc"/>
    <property type="match status" value="1"/>
</dbReference>
<keyword evidence="4" id="KW-0808">Transferase</keyword>
<keyword evidence="7 14" id="KW-0418">Kinase</keyword>
<dbReference type="EMBL" id="CP014567">
    <property type="protein sequence ID" value="AVI05814.1"/>
    <property type="molecule type" value="Genomic_DNA"/>
</dbReference>
<dbReference type="InterPro" id="IPR045540">
    <property type="entry name" value="YegS/DAGK_C"/>
</dbReference>
<keyword evidence="5" id="KW-0479">Metal-binding</keyword>
<dbReference type="InterPro" id="IPR017438">
    <property type="entry name" value="ATP-NAD_kinase_N"/>
</dbReference>
<protein>
    <submittedName>
        <fullName evidence="14">Lipid kinase</fullName>
    </submittedName>
</protein>
<proteinExistence type="inferred from homology"/>
<dbReference type="Pfam" id="PF00781">
    <property type="entry name" value="DAGK_cat"/>
    <property type="match status" value="1"/>
</dbReference>
<dbReference type="SUPFAM" id="SSF111331">
    <property type="entry name" value="NAD kinase/diacylglycerol kinase-like"/>
    <property type="match status" value="1"/>
</dbReference>
<evidence type="ECO:0000256" key="10">
    <source>
        <dbReference type="ARBA" id="ARBA00023098"/>
    </source>
</evidence>
<gene>
    <name evidence="14" type="ORF">AZE34_03195</name>
</gene>
<dbReference type="PANTHER" id="PTHR12358:SF106">
    <property type="entry name" value="LIPID KINASE YEGS"/>
    <property type="match status" value="1"/>
</dbReference>
<keyword evidence="11" id="KW-0594">Phospholipid biosynthesis</keyword>
<dbReference type="GO" id="GO:0005524">
    <property type="term" value="F:ATP binding"/>
    <property type="evidence" value="ECO:0007669"/>
    <property type="project" value="UniProtKB-KW"/>
</dbReference>
<dbReference type="NCBIfam" id="TIGR00147">
    <property type="entry name" value="YegS/Rv2252/BmrU family lipid kinase"/>
    <property type="match status" value="1"/>
</dbReference>
<accession>A0A3S7GTH2</accession>
<evidence type="ECO:0000313" key="14">
    <source>
        <dbReference type="EMBL" id="AVI05814.1"/>
    </source>
</evidence>
<evidence type="ECO:0000256" key="9">
    <source>
        <dbReference type="ARBA" id="ARBA00022842"/>
    </source>
</evidence>
<keyword evidence="10" id="KW-0443">Lipid metabolism</keyword>
<comment type="similarity">
    <text evidence="2">Belongs to the diacylglycerol/lipid kinase family.</text>
</comment>
<dbReference type="Pfam" id="PF19279">
    <property type="entry name" value="YegS_C"/>
    <property type="match status" value="1"/>
</dbReference>
<dbReference type="GO" id="GO:0004143">
    <property type="term" value="F:ATP-dependent diacylglycerol kinase activity"/>
    <property type="evidence" value="ECO:0007669"/>
    <property type="project" value="TreeGrafter"/>
</dbReference>
<dbReference type="InterPro" id="IPR050187">
    <property type="entry name" value="Lipid_Phosphate_FormReg"/>
</dbReference>
<evidence type="ECO:0000259" key="13">
    <source>
        <dbReference type="PROSITE" id="PS50146"/>
    </source>
</evidence>
<dbReference type="AlphaFoldDB" id="A0A3S7GTH2"/>
<keyword evidence="6" id="KW-0547">Nucleotide-binding</keyword>
<dbReference type="GO" id="GO:0046872">
    <property type="term" value="F:metal ion binding"/>
    <property type="evidence" value="ECO:0007669"/>
    <property type="project" value="UniProtKB-KW"/>
</dbReference>
<evidence type="ECO:0000256" key="2">
    <source>
        <dbReference type="ARBA" id="ARBA00005983"/>
    </source>
</evidence>
<dbReference type="PANTHER" id="PTHR12358">
    <property type="entry name" value="SPHINGOSINE KINASE"/>
    <property type="match status" value="1"/>
</dbReference>
<reference evidence="14" key="1">
    <citation type="submission" date="2016-02" db="EMBL/GenBank/DDBJ databases">
        <title>Genomic sequence of a clinical Staphylococcus hominis isolate.</title>
        <authorList>
            <person name="McClure J.M."/>
            <person name="Zhang K."/>
        </authorList>
    </citation>
    <scope>NUCLEOTIDE SEQUENCE</scope>
    <source>
        <strain evidence="14">C34847</strain>
    </source>
</reference>
<sequence length="307" mass="34457">MEQQYNHGVLFYHEHSGLKDIYDGLGEVAKSLTQLCKHLSIQLSENEGDIERYCKEIKDHTYSNDIDIVFILGGDGTVNELINGVMKYDLDLPIGIIPGGTFNDFTKTLNLNPDFKKASEQLLSSHIESYDVMKVNDNYVLNFVGLGLIVQNAENVQEGRKDIFGKLSYVGSTVKTLMNPEHFDYTLTVDDKEYKGNTSMLVIANGPNIGGSRIPLTDLSPQDGKLNSFIFEQQSFSILNDIFKKRDSMNWNEITEGINHIPGSHITLRTEPNMKVDIDGEINLETPITIDVLSKAINILTFSNDEK</sequence>
<dbReference type="InterPro" id="IPR016064">
    <property type="entry name" value="NAD/diacylglycerol_kinase_sf"/>
</dbReference>